<feature type="region of interest" description="Disordered" evidence="1">
    <location>
        <begin position="43"/>
        <end position="68"/>
    </location>
</feature>
<feature type="compositionally biased region" description="Basic residues" evidence="1">
    <location>
        <begin position="101"/>
        <end position="128"/>
    </location>
</feature>
<dbReference type="AlphaFoldDB" id="A0A8H6XIS2"/>
<proteinExistence type="predicted"/>
<organism evidence="3 4">
    <name type="scientific">Mycena sanguinolenta</name>
    <dbReference type="NCBI Taxonomy" id="230812"/>
    <lineage>
        <taxon>Eukaryota</taxon>
        <taxon>Fungi</taxon>
        <taxon>Dikarya</taxon>
        <taxon>Basidiomycota</taxon>
        <taxon>Agaricomycotina</taxon>
        <taxon>Agaricomycetes</taxon>
        <taxon>Agaricomycetidae</taxon>
        <taxon>Agaricales</taxon>
        <taxon>Marasmiineae</taxon>
        <taxon>Mycenaceae</taxon>
        <taxon>Mycena</taxon>
    </lineage>
</organism>
<dbReference type="OrthoDB" id="10656347at2759"/>
<feature type="region of interest" description="Disordered" evidence="1">
    <location>
        <begin position="87"/>
        <end position="158"/>
    </location>
</feature>
<keyword evidence="2" id="KW-0812">Transmembrane</keyword>
<evidence type="ECO:0000313" key="4">
    <source>
        <dbReference type="Proteomes" id="UP000623467"/>
    </source>
</evidence>
<feature type="region of interest" description="Disordered" evidence="1">
    <location>
        <begin position="316"/>
        <end position="337"/>
    </location>
</feature>
<sequence>MVRPYRFKHSWRGRMPAKMAMARRNPTAGNGAASPRIHLNEGRRRSLATSGARRAARRGRHVTMSPVRQAAQRCSHWDSGLHGQLAIVQKTSPRSEEHKTGRGKRTHLKRRRCTPRALHVKTSRRHHTTSTTGRVEDEVSEEAPSPRAGGTDAETAQRDTTRTLLKTCTPRGSSFSTTAGTARGESRAVPAWVDSLTVVIDTTNWGASGSDRGSQPGDARRTAVRCATPPARRTAYARHKWAIDAPPATTMHTFHNQAPKPSCTPTRLVTHAQQRIPLSFTHATDKVPMALHILSTELISKGPTVPDRLGAASARAEVPIDNIQSGTNGDVGRRPEDRRVSHVRGSTSLLFHLFYLFPLLHPLLLYYLLKSTR</sequence>
<keyword evidence="4" id="KW-1185">Reference proteome</keyword>
<evidence type="ECO:0000256" key="1">
    <source>
        <dbReference type="SAM" id="MobiDB-lite"/>
    </source>
</evidence>
<accession>A0A8H6XIS2</accession>
<evidence type="ECO:0000256" key="2">
    <source>
        <dbReference type="SAM" id="Phobius"/>
    </source>
</evidence>
<keyword evidence="2" id="KW-1133">Transmembrane helix</keyword>
<protein>
    <submittedName>
        <fullName evidence="3">Uncharacterized protein</fullName>
    </submittedName>
</protein>
<reference evidence="3" key="1">
    <citation type="submission" date="2020-05" db="EMBL/GenBank/DDBJ databases">
        <title>Mycena genomes resolve the evolution of fungal bioluminescence.</title>
        <authorList>
            <person name="Tsai I.J."/>
        </authorList>
    </citation>
    <scope>NUCLEOTIDE SEQUENCE</scope>
    <source>
        <strain evidence="3">160909Yilan</strain>
    </source>
</reference>
<evidence type="ECO:0000313" key="3">
    <source>
        <dbReference type="EMBL" id="KAF7341822.1"/>
    </source>
</evidence>
<name>A0A8H6XIS2_9AGAR</name>
<comment type="caution">
    <text evidence="3">The sequence shown here is derived from an EMBL/GenBank/DDBJ whole genome shotgun (WGS) entry which is preliminary data.</text>
</comment>
<dbReference type="EMBL" id="JACAZH010000026">
    <property type="protein sequence ID" value="KAF7341822.1"/>
    <property type="molecule type" value="Genomic_DNA"/>
</dbReference>
<dbReference type="Proteomes" id="UP000623467">
    <property type="component" value="Unassembled WGS sequence"/>
</dbReference>
<feature type="transmembrane region" description="Helical" evidence="2">
    <location>
        <begin position="349"/>
        <end position="369"/>
    </location>
</feature>
<keyword evidence="2" id="KW-0472">Membrane</keyword>
<gene>
    <name evidence="3" type="ORF">MSAN_02037300</name>
</gene>